<keyword evidence="3 15" id="KW-0949">S-adenosyl-L-methionine</keyword>
<dbReference type="GO" id="GO:0008295">
    <property type="term" value="P:spermidine biosynthetic process"/>
    <property type="evidence" value="ECO:0007669"/>
    <property type="project" value="UniProtKB-UniRule"/>
</dbReference>
<gene>
    <name evidence="15" type="primary">speH</name>
    <name evidence="16" type="ORF">GOQ27_09395</name>
</gene>
<name>A0A942UZZ8_9FIRM</name>
<evidence type="ECO:0000256" key="6">
    <source>
        <dbReference type="ARBA" id="ARBA00023066"/>
    </source>
</evidence>
<comment type="PTM">
    <text evidence="15">Is synthesized initially as an inactive proenzyme. Formation of the active enzyme involves a self-maturation process in which the active site pyruvoyl group is generated from an internal serine residue via an autocatalytic post-translational modification. Two non-identical subunits are generated from the proenzyme in this reaction, and the pyruvate is formed at the N-terminus of the alpha chain, which is derived from the carboxyl end of the proenzyme. The post-translation cleavage follows an unusual pathway, termed non-hydrolytic serinolysis, in which the side chain hydroxyl group of the serine supplies its oxygen atom to form the C-terminus of the beta chain, while the remainder of the serine residue undergoes an oxidative deamination to produce ammonia and the pyruvoyl group blocking the N-terminus of the alpha chain.</text>
</comment>
<feature type="active site" description="Schiff-base intermediate with substrate; via pyruvic acid" evidence="15">
    <location>
        <position position="65"/>
    </location>
</feature>
<evidence type="ECO:0000256" key="10">
    <source>
        <dbReference type="ARBA" id="ARBA00023270"/>
    </source>
</evidence>
<comment type="cofactor">
    <cofactor evidence="15">
        <name>pyruvate</name>
        <dbReference type="ChEBI" id="CHEBI:15361"/>
    </cofactor>
    <text evidence="15">Binds 1 pyruvoyl group covalently per subunit.</text>
</comment>
<dbReference type="InterPro" id="IPR016067">
    <property type="entry name" value="S-AdoMet_deCO2ase_core"/>
</dbReference>
<feature type="modified residue" description="Pyruvic acid (Ser); by autocatalysis" evidence="15">
    <location>
        <position position="65"/>
    </location>
</feature>
<comment type="pathway">
    <text evidence="1 15">Amine and polyamine biosynthesis; S-adenosylmethioninamine biosynthesis; S-adenosylmethioninamine from S-adenosyl-L-methionine: step 1/1.</text>
</comment>
<comment type="similarity">
    <text evidence="14 15">Belongs to the prokaryotic AdoMetDC family. Type 1 subfamily.</text>
</comment>
<feature type="chain" id="PRO_5038182370" description="S-adenosylmethionine decarboxylase beta chain" evidence="15">
    <location>
        <begin position="1"/>
        <end position="64"/>
    </location>
</feature>
<keyword evidence="4 15" id="KW-0210">Decarboxylase</keyword>
<evidence type="ECO:0000256" key="1">
    <source>
        <dbReference type="ARBA" id="ARBA00004911"/>
    </source>
</evidence>
<evidence type="ECO:0000256" key="11">
    <source>
        <dbReference type="ARBA" id="ARBA00023317"/>
    </source>
</evidence>
<evidence type="ECO:0000313" key="17">
    <source>
        <dbReference type="Proteomes" id="UP000724672"/>
    </source>
</evidence>
<proteinExistence type="inferred from homology"/>
<dbReference type="InterPro" id="IPR017716">
    <property type="entry name" value="S-AdoMet_deCOase_pro-enz"/>
</dbReference>
<dbReference type="SUPFAM" id="SSF56276">
    <property type="entry name" value="S-adenosylmethionine decarboxylase"/>
    <property type="match status" value="1"/>
</dbReference>
<dbReference type="PANTHER" id="PTHR33866:SF2">
    <property type="entry name" value="S-ADENOSYLMETHIONINE DECARBOXYLASE PROENZYME"/>
    <property type="match status" value="1"/>
</dbReference>
<evidence type="ECO:0000256" key="12">
    <source>
        <dbReference type="ARBA" id="ARBA00048112"/>
    </source>
</evidence>
<evidence type="ECO:0000256" key="5">
    <source>
        <dbReference type="ARBA" id="ARBA00022813"/>
    </source>
</evidence>
<dbReference type="NCBIfam" id="TIGR03330">
    <property type="entry name" value="SAM_DCase_Bsu"/>
    <property type="match status" value="1"/>
</dbReference>
<dbReference type="InterPro" id="IPR042286">
    <property type="entry name" value="AdoMetDC_C"/>
</dbReference>
<dbReference type="GO" id="GO:0005829">
    <property type="term" value="C:cytosol"/>
    <property type="evidence" value="ECO:0007669"/>
    <property type="project" value="TreeGrafter"/>
</dbReference>
<evidence type="ECO:0000256" key="13">
    <source>
        <dbReference type="ARBA" id="ARBA00056215"/>
    </source>
</evidence>
<protein>
    <recommendedName>
        <fullName evidence="15">S-adenosylmethionine decarboxylase proenzyme</fullName>
        <shortName evidence="15">AdoMetDC</shortName>
        <shortName evidence="15">SAMDC</shortName>
        <ecNumber evidence="15">4.1.1.50</ecNumber>
    </recommendedName>
    <component>
        <recommendedName>
            <fullName evidence="15">S-adenosylmethionine decarboxylase beta chain</fullName>
        </recommendedName>
    </component>
    <component>
        <recommendedName>
            <fullName evidence="15">S-adenosylmethionine decarboxylase alpha chain</fullName>
        </recommendedName>
    </component>
</protein>
<keyword evidence="6 15" id="KW-0745">Spermidine biosynthesis</keyword>
<feature type="chain" id="PRO_5038182371" description="S-adenosylmethionine decarboxylase alpha chain" evidence="15">
    <location>
        <begin position="65"/>
        <end position="144"/>
    </location>
</feature>
<feature type="active site" description="Proton acceptor; for processing activity" evidence="15">
    <location>
        <position position="70"/>
    </location>
</feature>
<keyword evidence="17" id="KW-1185">Reference proteome</keyword>
<evidence type="ECO:0000256" key="3">
    <source>
        <dbReference type="ARBA" id="ARBA00022691"/>
    </source>
</evidence>
<sequence>MKIEQLGRHILVEFYNCDKEILNDHGLIEEYMKNAAIEAKATIVQSAFHMFNPWGVSGAVIIQESHLTIHTWPEYGYAAVDLFTCGDTVDPWVAFDYLKKTLKSDKTETTEVVRGEAGRIRHFSPEKYDQIHFKPVEEQEKKCV</sequence>
<keyword evidence="5 15" id="KW-0068">Autocatalytic cleavage</keyword>
<keyword evidence="11 15" id="KW-0670">Pyruvate</keyword>
<comment type="subunit">
    <text evidence="2 15">Heterotetramer of two alpha and two beta chains arranged as a dimer of alpha/beta heterodimers.</text>
</comment>
<evidence type="ECO:0000256" key="8">
    <source>
        <dbReference type="ARBA" id="ARBA00023145"/>
    </source>
</evidence>
<comment type="function">
    <text evidence="13 15">Catalyzes the decarboxylation of S-adenosylmethionine to S-adenosylmethioninamine (dcAdoMet), the propylamine donor required for the synthesis of the polyamines spermine and spermidine from the diamine putrescine.</text>
</comment>
<keyword evidence="10 15" id="KW-0704">Schiff base</keyword>
<evidence type="ECO:0000256" key="2">
    <source>
        <dbReference type="ARBA" id="ARBA00011601"/>
    </source>
</evidence>
<accession>A0A942UZZ8</accession>
<dbReference type="HAMAP" id="MF_00464">
    <property type="entry name" value="AdoMetDC_1"/>
    <property type="match status" value="1"/>
</dbReference>
<organism evidence="16 17">
    <name type="scientific">Anaeromonas frigoriresistens</name>
    <dbReference type="NCBI Taxonomy" id="2683708"/>
    <lineage>
        <taxon>Bacteria</taxon>
        <taxon>Bacillati</taxon>
        <taxon>Bacillota</taxon>
        <taxon>Tissierellia</taxon>
        <taxon>Tissierellales</taxon>
        <taxon>Thermohalobacteraceae</taxon>
        <taxon>Anaeromonas</taxon>
    </lineage>
</organism>
<dbReference type="EMBL" id="WSFT01000036">
    <property type="protein sequence ID" value="MBS4538677.1"/>
    <property type="molecule type" value="Genomic_DNA"/>
</dbReference>
<dbReference type="Proteomes" id="UP000724672">
    <property type="component" value="Unassembled WGS sequence"/>
</dbReference>
<dbReference type="Gene3D" id="3.30.160.750">
    <property type="match status" value="1"/>
</dbReference>
<dbReference type="Pfam" id="PF02675">
    <property type="entry name" value="AdoMet_dc"/>
    <property type="match status" value="1"/>
</dbReference>
<feature type="site" description="Cleavage (non-hydrolytic); by autolysis" evidence="15">
    <location>
        <begin position="64"/>
        <end position="65"/>
    </location>
</feature>
<evidence type="ECO:0000256" key="14">
    <source>
        <dbReference type="ARBA" id="ARBA00061583"/>
    </source>
</evidence>
<dbReference type="GO" id="GO:0004014">
    <property type="term" value="F:adenosylmethionine decarboxylase activity"/>
    <property type="evidence" value="ECO:0007669"/>
    <property type="project" value="UniProtKB-UniRule"/>
</dbReference>
<dbReference type="EC" id="4.1.1.50" evidence="15"/>
<keyword evidence="8 15" id="KW-0865">Zymogen</keyword>
<evidence type="ECO:0000313" key="16">
    <source>
        <dbReference type="EMBL" id="MBS4538677.1"/>
    </source>
</evidence>
<evidence type="ECO:0000256" key="15">
    <source>
        <dbReference type="HAMAP-Rule" id="MF_00464"/>
    </source>
</evidence>
<evidence type="ECO:0000256" key="7">
    <source>
        <dbReference type="ARBA" id="ARBA00023115"/>
    </source>
</evidence>
<comment type="caution">
    <text evidence="16">The sequence shown here is derived from an EMBL/GenBank/DDBJ whole genome shotgun (WGS) entry which is preliminary data.</text>
</comment>
<dbReference type="AlphaFoldDB" id="A0A942UZZ8"/>
<dbReference type="InterPro" id="IPR042284">
    <property type="entry name" value="AdoMetDC_N"/>
</dbReference>
<reference evidence="16" key="1">
    <citation type="submission" date="2019-12" db="EMBL/GenBank/DDBJ databases">
        <title>Clostridiaceae gen. nov. sp. nov., isolated from sediment in Xinjiang, China.</title>
        <authorList>
            <person name="Zhang R."/>
        </authorList>
    </citation>
    <scope>NUCLEOTIDE SEQUENCE</scope>
    <source>
        <strain evidence="16">D2Q-11</strain>
    </source>
</reference>
<dbReference type="FunFam" id="3.30.360.110:FF:000001">
    <property type="entry name" value="S-adenosylmethionine decarboxylase proenzyme"/>
    <property type="match status" value="1"/>
</dbReference>
<comment type="catalytic activity">
    <reaction evidence="12 15">
        <text>S-adenosyl-L-methionine + H(+) = S-adenosyl 3-(methylsulfanyl)propylamine + CO2</text>
        <dbReference type="Rhea" id="RHEA:15981"/>
        <dbReference type="ChEBI" id="CHEBI:15378"/>
        <dbReference type="ChEBI" id="CHEBI:16526"/>
        <dbReference type="ChEBI" id="CHEBI:57443"/>
        <dbReference type="ChEBI" id="CHEBI:59789"/>
        <dbReference type="EC" id="4.1.1.50"/>
    </reaction>
</comment>
<keyword evidence="7 15" id="KW-0620">Polyamine biosynthesis</keyword>
<dbReference type="PANTHER" id="PTHR33866">
    <property type="entry name" value="S-ADENOSYLMETHIONINE DECARBOXYLASE PROENZYME"/>
    <property type="match status" value="1"/>
</dbReference>
<dbReference type="Gene3D" id="3.30.360.110">
    <property type="entry name" value="S-adenosylmethionine decarboxylase domain"/>
    <property type="match status" value="1"/>
</dbReference>
<feature type="active site" description="Proton donor; for catalytic activity" evidence="15">
    <location>
        <position position="85"/>
    </location>
</feature>
<dbReference type="InterPro" id="IPR003826">
    <property type="entry name" value="AdoMetDC_fam_prok"/>
</dbReference>
<keyword evidence="9 15" id="KW-0456">Lyase</keyword>
<evidence type="ECO:0000256" key="4">
    <source>
        <dbReference type="ARBA" id="ARBA00022793"/>
    </source>
</evidence>
<evidence type="ECO:0000256" key="9">
    <source>
        <dbReference type="ARBA" id="ARBA00023239"/>
    </source>
</evidence>